<evidence type="ECO:0000256" key="1">
    <source>
        <dbReference type="ARBA" id="ARBA00004524"/>
    </source>
</evidence>
<comment type="catalytic activity">
    <reaction evidence="27">
        <text>(2E)-geranial + NADPH + O2 + H(+) = (1E)-2,6-dimethylhepta-1,5-dien-1-yl formate + NADP(+) + H2O</text>
        <dbReference type="Rhea" id="RHEA:54860"/>
        <dbReference type="ChEBI" id="CHEBI:15377"/>
        <dbReference type="ChEBI" id="CHEBI:15378"/>
        <dbReference type="ChEBI" id="CHEBI:15379"/>
        <dbReference type="ChEBI" id="CHEBI:16980"/>
        <dbReference type="ChEBI" id="CHEBI:57783"/>
        <dbReference type="ChEBI" id="CHEBI:58349"/>
        <dbReference type="ChEBI" id="CHEBI:138375"/>
    </reaction>
    <physiologicalReaction direction="left-to-right" evidence="27">
        <dbReference type="Rhea" id="RHEA:54861"/>
    </physiologicalReaction>
</comment>
<dbReference type="EMBL" id="ABJB010509927">
    <property type="status" value="NOT_ANNOTATED_CDS"/>
    <property type="molecule type" value="Genomic_DNA"/>
</dbReference>
<evidence type="ECO:0000256" key="11">
    <source>
        <dbReference type="ARBA" id="ARBA00022848"/>
    </source>
</evidence>
<dbReference type="EMBL" id="ABJB010847938">
    <property type="status" value="NOT_ANNOTATED_CDS"/>
    <property type="molecule type" value="Genomic_DNA"/>
</dbReference>
<dbReference type="EnsemblMetazoa" id="ISCW017112-RA">
    <property type="protein sequence ID" value="ISCW017112-PA"/>
    <property type="gene ID" value="ISCW017112"/>
</dbReference>
<dbReference type="PaxDb" id="6945-B7PDD3"/>
<evidence type="ECO:0000256" key="12">
    <source>
        <dbReference type="ARBA" id="ARBA00022857"/>
    </source>
</evidence>
<keyword evidence="14 31" id="KW-0560">Oxidoreductase</keyword>
<dbReference type="HOGENOM" id="CLU_006909_8_0_1"/>
<dbReference type="Gene3D" id="3.50.50.60">
    <property type="entry name" value="FAD/NAD(P)-binding domain"/>
    <property type="match status" value="2"/>
</dbReference>
<dbReference type="GO" id="GO:0006629">
    <property type="term" value="P:lipid metabolic process"/>
    <property type="evidence" value="ECO:0007669"/>
    <property type="project" value="UniProtKB-KW"/>
</dbReference>
<comment type="subcellular location">
    <subcellularLocation>
        <location evidence="1">Microsome membrane</location>
    </subcellularLocation>
</comment>
<dbReference type="VEuPathDB" id="VectorBase:ISCW017112"/>
<dbReference type="InterPro" id="IPR000960">
    <property type="entry name" value="Flavin_mOase"/>
</dbReference>
<evidence type="ECO:0000256" key="24">
    <source>
        <dbReference type="ARBA" id="ARBA00047864"/>
    </source>
</evidence>
<evidence type="ECO:0000256" key="20">
    <source>
        <dbReference type="ARBA" id="ARBA00045722"/>
    </source>
</evidence>
<feature type="non-terminal residue" evidence="31">
    <location>
        <position position="480"/>
    </location>
</feature>
<dbReference type="EC" id="1.6.3.1" evidence="3"/>
<dbReference type="EMBL" id="ABJB010587064">
    <property type="status" value="NOT_ANNOTATED_CDS"/>
    <property type="molecule type" value="Genomic_DNA"/>
</dbReference>
<evidence type="ECO:0000256" key="29">
    <source>
        <dbReference type="ARBA" id="ARBA00049443"/>
    </source>
</evidence>
<dbReference type="EMBL" id="ABJB010976873">
    <property type="status" value="NOT_ANNOTATED_CDS"/>
    <property type="molecule type" value="Genomic_DNA"/>
</dbReference>
<dbReference type="Proteomes" id="UP000001555">
    <property type="component" value="Unassembled WGS sequence"/>
</dbReference>
<dbReference type="EMBL" id="ABJB010684201">
    <property type="status" value="NOT_ANNOTATED_CDS"/>
    <property type="molecule type" value="Genomic_DNA"/>
</dbReference>
<keyword evidence="11" id="KW-0492">Microsome</keyword>
<comment type="catalytic activity">
    <reaction evidence="22">
        <text>heptan-2-one + NADPH + O2 + H(+) = pentyl acetate + NADP(+) + H2O</text>
        <dbReference type="Rhea" id="RHEA:54836"/>
        <dbReference type="ChEBI" id="CHEBI:5672"/>
        <dbReference type="ChEBI" id="CHEBI:15377"/>
        <dbReference type="ChEBI" id="CHEBI:15378"/>
        <dbReference type="ChEBI" id="CHEBI:15379"/>
        <dbReference type="ChEBI" id="CHEBI:57783"/>
        <dbReference type="ChEBI" id="CHEBI:58349"/>
        <dbReference type="ChEBI" id="CHEBI:87362"/>
    </reaction>
    <physiologicalReaction direction="left-to-right" evidence="22">
        <dbReference type="Rhea" id="RHEA:54837"/>
    </physiologicalReaction>
</comment>
<dbReference type="GO" id="GO:0050660">
    <property type="term" value="F:flavin adenine dinucleotide binding"/>
    <property type="evidence" value="ECO:0007669"/>
    <property type="project" value="InterPro"/>
</dbReference>
<evidence type="ECO:0000256" key="5">
    <source>
        <dbReference type="ARBA" id="ARBA00019213"/>
    </source>
</evidence>
<dbReference type="EMBL" id="ABJB010998709">
    <property type="status" value="NOT_ANNOTATED_CDS"/>
    <property type="molecule type" value="Genomic_DNA"/>
</dbReference>
<dbReference type="FunCoup" id="B7PDD3">
    <property type="interactions" value="206"/>
</dbReference>
<comment type="catalytic activity">
    <reaction evidence="23">
        <text>sulcatone + NADPH + O2 + H(+) = 4-methylpent-3-en-1-yl acetate + NADP(+) + H2O</text>
        <dbReference type="Rhea" id="RHEA:54864"/>
        <dbReference type="ChEBI" id="CHEBI:15377"/>
        <dbReference type="ChEBI" id="CHEBI:15378"/>
        <dbReference type="ChEBI" id="CHEBI:15379"/>
        <dbReference type="ChEBI" id="CHEBI:16310"/>
        <dbReference type="ChEBI" id="CHEBI:57783"/>
        <dbReference type="ChEBI" id="CHEBI:58349"/>
        <dbReference type="ChEBI" id="CHEBI:138373"/>
    </reaction>
    <physiologicalReaction direction="left-to-right" evidence="23">
        <dbReference type="Rhea" id="RHEA:54865"/>
    </physiologicalReaction>
</comment>
<evidence type="ECO:0000256" key="6">
    <source>
        <dbReference type="ARBA" id="ARBA00022481"/>
    </source>
</evidence>
<evidence type="ECO:0000256" key="21">
    <source>
        <dbReference type="ARBA" id="ARBA00047426"/>
    </source>
</evidence>
<dbReference type="InterPro" id="IPR020946">
    <property type="entry name" value="Flavin_mOase-like"/>
</dbReference>
<keyword evidence="15" id="KW-0443">Lipid metabolism</keyword>
<protein>
    <recommendedName>
        <fullName evidence="5">Flavin-containing monooxygenase 5</fullName>
        <ecNumber evidence="4">1.14.13.8</ecNumber>
        <ecNumber evidence="3">1.6.3.1</ecNumber>
    </recommendedName>
    <alternativeName>
        <fullName evidence="19">Dimethylaniline monooxygenase [N-oxide-forming] 5</fullName>
    </alternativeName>
    <alternativeName>
        <fullName evidence="17">Dimethylaniline oxidase 5</fullName>
    </alternativeName>
    <alternativeName>
        <fullName evidence="18">NADPH oxidase</fullName>
    </alternativeName>
</protein>
<dbReference type="OrthoDB" id="66881at2759"/>
<evidence type="ECO:0000256" key="16">
    <source>
        <dbReference type="ARBA" id="ARBA00023136"/>
    </source>
</evidence>
<evidence type="ECO:0000256" key="9">
    <source>
        <dbReference type="ARBA" id="ARBA00022692"/>
    </source>
</evidence>
<dbReference type="InterPro" id="IPR036188">
    <property type="entry name" value="FAD/NAD-bd_sf"/>
</dbReference>
<evidence type="ECO:0000313" key="31">
    <source>
        <dbReference type="EMBL" id="EEC04605.1"/>
    </source>
</evidence>
<keyword evidence="33" id="KW-1185">Reference proteome</keyword>
<dbReference type="GO" id="GO:0004499">
    <property type="term" value="F:N,N-dimethylaniline monooxygenase activity"/>
    <property type="evidence" value="ECO:0007669"/>
    <property type="project" value="InterPro"/>
</dbReference>
<dbReference type="FunFam" id="3.50.50.60:FF:000042">
    <property type="entry name" value="Dimethylaniline monooxygenase [N-oxide-forming]"/>
    <property type="match status" value="1"/>
</dbReference>
<keyword evidence="13" id="KW-1133">Transmembrane helix</keyword>
<evidence type="ECO:0000256" key="10">
    <source>
        <dbReference type="ARBA" id="ARBA00022827"/>
    </source>
</evidence>
<evidence type="ECO:0000256" key="17">
    <source>
        <dbReference type="ARBA" id="ARBA00029728"/>
    </source>
</evidence>
<dbReference type="InterPro" id="IPR050346">
    <property type="entry name" value="FMO-like"/>
</dbReference>
<evidence type="ECO:0000256" key="27">
    <source>
        <dbReference type="ARBA" id="ARBA00048989"/>
    </source>
</evidence>
<keyword evidence="31" id="KW-0503">Monooxygenase</keyword>
<dbReference type="SUPFAM" id="SSF51905">
    <property type="entry name" value="FAD/NAD(P)-binding domain"/>
    <property type="match status" value="2"/>
</dbReference>
<evidence type="ECO:0000256" key="30">
    <source>
        <dbReference type="ARBA" id="ARBA00049475"/>
    </source>
</evidence>
<keyword evidence="9" id="KW-0812">Transmembrane</keyword>
<keyword evidence="6" id="KW-0488">Methylation</keyword>
<comment type="catalytic activity">
    <reaction evidence="28">
        <text>heptan-4-one + NADPH + O2 + H(+) = propyl butanoate + NADP(+) + H2O</text>
        <dbReference type="Rhea" id="RHEA:54852"/>
        <dbReference type="ChEBI" id="CHEBI:15377"/>
        <dbReference type="ChEBI" id="CHEBI:15378"/>
        <dbReference type="ChEBI" id="CHEBI:15379"/>
        <dbReference type="ChEBI" id="CHEBI:57783"/>
        <dbReference type="ChEBI" id="CHEBI:58349"/>
        <dbReference type="ChEBI" id="CHEBI:89484"/>
        <dbReference type="ChEBI" id="CHEBI:89719"/>
    </reaction>
    <physiologicalReaction direction="left-to-right" evidence="28">
        <dbReference type="Rhea" id="RHEA:54853"/>
    </physiologicalReaction>
</comment>
<dbReference type="AlphaFoldDB" id="B7PDD3"/>
<evidence type="ECO:0000256" key="3">
    <source>
        <dbReference type="ARBA" id="ARBA00012698"/>
    </source>
</evidence>
<dbReference type="GO" id="GO:0050661">
    <property type="term" value="F:NADP binding"/>
    <property type="evidence" value="ECO:0007669"/>
    <property type="project" value="InterPro"/>
</dbReference>
<dbReference type="EMBL" id="ABJB010457515">
    <property type="status" value="NOT_ANNOTATED_CDS"/>
    <property type="molecule type" value="Genomic_DNA"/>
</dbReference>
<evidence type="ECO:0000256" key="22">
    <source>
        <dbReference type="ARBA" id="ARBA00047574"/>
    </source>
</evidence>
<dbReference type="VEuPathDB" id="VectorBase:ISCI017112"/>
<comment type="catalytic activity">
    <reaction evidence="30">
        <text>octan-3-one + NADPH + O2 + H(+) = pentyl propanoate + NADP(+) + H2O</text>
        <dbReference type="Rhea" id="RHEA:54840"/>
        <dbReference type="ChEBI" id="CHEBI:15377"/>
        <dbReference type="ChEBI" id="CHEBI:15378"/>
        <dbReference type="ChEBI" id="CHEBI:15379"/>
        <dbReference type="ChEBI" id="CHEBI:57783"/>
        <dbReference type="ChEBI" id="CHEBI:58349"/>
        <dbReference type="ChEBI" id="CHEBI:80946"/>
        <dbReference type="ChEBI" id="CHEBI:87373"/>
    </reaction>
    <physiologicalReaction direction="left-to-right" evidence="30">
        <dbReference type="Rhea" id="RHEA:54841"/>
    </physiologicalReaction>
</comment>
<name>B7PDD3_IXOSC</name>
<comment type="catalytic activity">
    <reaction evidence="24">
        <text>NADPH + O2 + H(+) = H2O2 + NADP(+)</text>
        <dbReference type="Rhea" id="RHEA:11260"/>
        <dbReference type="ChEBI" id="CHEBI:15378"/>
        <dbReference type="ChEBI" id="CHEBI:15379"/>
        <dbReference type="ChEBI" id="CHEBI:16240"/>
        <dbReference type="ChEBI" id="CHEBI:57783"/>
        <dbReference type="ChEBI" id="CHEBI:58349"/>
        <dbReference type="EC" id="1.6.3.1"/>
    </reaction>
    <physiologicalReaction direction="left-to-right" evidence="24">
        <dbReference type="Rhea" id="RHEA:11261"/>
    </physiologicalReaction>
</comment>
<comment type="catalytic activity">
    <reaction evidence="29">
        <text>N,N-dimethylaniline + NADPH + O2 + H(+) = N,N-dimethylaniline N-oxide + NADP(+) + H2O</text>
        <dbReference type="Rhea" id="RHEA:24468"/>
        <dbReference type="ChEBI" id="CHEBI:15377"/>
        <dbReference type="ChEBI" id="CHEBI:15378"/>
        <dbReference type="ChEBI" id="CHEBI:15379"/>
        <dbReference type="ChEBI" id="CHEBI:16269"/>
        <dbReference type="ChEBI" id="CHEBI:17735"/>
        <dbReference type="ChEBI" id="CHEBI:57783"/>
        <dbReference type="ChEBI" id="CHEBI:58349"/>
        <dbReference type="EC" id="1.14.13.8"/>
    </reaction>
    <physiologicalReaction direction="left-to-right" evidence="29">
        <dbReference type="Rhea" id="RHEA:24469"/>
    </physiologicalReaction>
</comment>
<keyword evidence="11" id="KW-0256">Endoplasmic reticulum</keyword>
<evidence type="ECO:0000256" key="4">
    <source>
        <dbReference type="ARBA" id="ARBA00012850"/>
    </source>
</evidence>
<dbReference type="FunFam" id="3.50.50.60:FF:000183">
    <property type="entry name" value="Dimethylaniline monooxygenase [N-oxide-forming]"/>
    <property type="match status" value="1"/>
</dbReference>
<evidence type="ECO:0000313" key="32">
    <source>
        <dbReference type="EnsemblMetazoa" id="ISCW017112-PA"/>
    </source>
</evidence>
<dbReference type="PRINTS" id="PR01125">
    <property type="entry name" value="FMOXYGENASE5"/>
</dbReference>
<evidence type="ECO:0000256" key="15">
    <source>
        <dbReference type="ARBA" id="ARBA00023098"/>
    </source>
</evidence>
<dbReference type="PIRSF" id="PIRSF000332">
    <property type="entry name" value="FMO"/>
    <property type="match status" value="1"/>
</dbReference>
<dbReference type="GO" id="GO:0016174">
    <property type="term" value="F:NAD(P)H oxidase H2O2-forming activity"/>
    <property type="evidence" value="ECO:0007669"/>
    <property type="project" value="UniProtKB-EC"/>
</dbReference>
<dbReference type="GO" id="GO:0004497">
    <property type="term" value="F:monooxygenase activity"/>
    <property type="evidence" value="ECO:0000318"/>
    <property type="project" value="GO_Central"/>
</dbReference>
<sequence length="480" mass="54528">MPALRVAVIGAGPSGLTAAKTCLESGLDPVVFEQSDDLGGLWYFDEKVCREGQPSVMRSTVINSSKELTAFSDFPAPAHFPNYMHHSMLLLYLRMYADHFGVTQRIRTRHAVRDVRPTKDHDRTGRWLVTVEDLSSSQTSRSVFDAVMVCVGHHAYPHRPPLPGLEHFRGRVQHTHAVKDCDRFKGRRLLVVGTGNSGMDVATEASLFAHKVYLSTRRGSWVLHRVAPNGFPMDTVIQRRYYAPLPMWLLNTLAERESQKLFNHDLLGLRPRHRLFQQHPTINDALANRILSGTLVVKGDVAEVTESGVLFKGEQEDTKLDDIYRASEFPVSSCRFPFLSESLVRVEDNRLALFKYVFPVRLKRPETLSFLGYIQPLGAINPIAEVQARWVVQLLLGNVRLPTKEAMLEDIAQTESRQRRRYVSSPRHTIQVDYMPYTRDIARRIGADPSLGSLFLRHPALWWAAVAGPQVPYLYRLQVR</sequence>
<comment type="similarity">
    <text evidence="2">Belongs to the FMO family.</text>
</comment>
<gene>
    <name evidence="31" type="ORF">IscW_ISCW017112</name>
</gene>
<comment type="catalytic activity">
    <reaction evidence="26">
        <text>octan-3-one + NADPH + O2 + H(+) = ethyl hexanoate + NADP(+) + H2O</text>
        <dbReference type="Rhea" id="RHEA:54856"/>
        <dbReference type="ChEBI" id="CHEBI:15377"/>
        <dbReference type="ChEBI" id="CHEBI:15378"/>
        <dbReference type="ChEBI" id="CHEBI:15379"/>
        <dbReference type="ChEBI" id="CHEBI:57783"/>
        <dbReference type="ChEBI" id="CHEBI:58349"/>
        <dbReference type="ChEBI" id="CHEBI:80946"/>
        <dbReference type="ChEBI" id="CHEBI:86055"/>
    </reaction>
    <physiologicalReaction direction="left-to-right" evidence="26">
        <dbReference type="Rhea" id="RHEA:54857"/>
    </physiologicalReaction>
</comment>
<evidence type="ECO:0000256" key="13">
    <source>
        <dbReference type="ARBA" id="ARBA00022989"/>
    </source>
</evidence>
<evidence type="ECO:0000256" key="19">
    <source>
        <dbReference type="ARBA" id="ARBA00033301"/>
    </source>
</evidence>
<dbReference type="EMBL" id="ABJB010296255">
    <property type="status" value="NOT_ANNOTATED_CDS"/>
    <property type="molecule type" value="Genomic_DNA"/>
</dbReference>
<evidence type="ECO:0000256" key="26">
    <source>
        <dbReference type="ARBA" id="ARBA00048459"/>
    </source>
</evidence>
<keyword evidence="8" id="KW-0285">Flavoprotein</keyword>
<evidence type="ECO:0000256" key="18">
    <source>
        <dbReference type="ARBA" id="ARBA00033213"/>
    </source>
</evidence>
<dbReference type="VEuPathDB" id="VectorBase:ISCP_038525"/>
<evidence type="ECO:0000256" key="8">
    <source>
        <dbReference type="ARBA" id="ARBA00022630"/>
    </source>
</evidence>
<comment type="function">
    <text evidence="20">Acts as a Baeyer-Villiger monooxygenase on a broad range of substrates. Catalyzes the insertion of an oxygen atom into a carbon-carbon bond adjacent to a carbonyl, which converts ketones to esters. Active on diverse carbonyl compounds, whereas soft nucleophiles are mostly non- or poorly reactive. In contrast with other forms of FMO it is non- or poorly active on 'classical' substrates such as drugs, pesticides, and dietary components containing soft nucleophilic heteroatoms. Able to oxidize drug molecules bearing a carbonyl group on an aliphatic chain, such as nabumetone and pentoxifylline. Also, in the absence of substrates, shows slow but yet significant NADPH oxidase activity. Acts as a positive modulator of cholesterol biosynthesis as well as glucose homeostasis, promoting metabolic aging via pleiotropic effects.</text>
</comment>
<evidence type="ECO:0000256" key="7">
    <source>
        <dbReference type="ARBA" id="ARBA00022553"/>
    </source>
</evidence>
<keyword evidence="7" id="KW-0597">Phosphoprotein</keyword>
<dbReference type="EMBL" id="DS689419">
    <property type="protein sequence ID" value="EEC04605.1"/>
    <property type="molecule type" value="Genomic_DNA"/>
</dbReference>
<keyword evidence="10" id="KW-0274">FAD</keyword>
<evidence type="ECO:0000256" key="25">
    <source>
        <dbReference type="ARBA" id="ARBA00047977"/>
    </source>
</evidence>
<dbReference type="VEuPathDB" id="VectorBase:ISCI017113"/>
<reference evidence="31 33" key="1">
    <citation type="submission" date="2008-03" db="EMBL/GenBank/DDBJ databases">
        <title>Annotation of Ixodes scapularis.</title>
        <authorList>
            <consortium name="Ixodes scapularis Genome Project Consortium"/>
            <person name="Caler E."/>
            <person name="Hannick L.I."/>
            <person name="Bidwell S."/>
            <person name="Joardar V."/>
            <person name="Thiagarajan M."/>
            <person name="Amedeo P."/>
            <person name="Galinsky K.J."/>
            <person name="Schobel S."/>
            <person name="Inman J."/>
            <person name="Hostetler J."/>
            <person name="Miller J."/>
            <person name="Hammond M."/>
            <person name="Megy K."/>
            <person name="Lawson D."/>
            <person name="Kodira C."/>
            <person name="Sutton G."/>
            <person name="Meyer J."/>
            <person name="Hill C.A."/>
            <person name="Birren B."/>
            <person name="Nene V."/>
            <person name="Collins F."/>
            <person name="Alarcon-Chaidez F."/>
            <person name="Wikel S."/>
            <person name="Strausberg R."/>
        </authorList>
    </citation>
    <scope>NUCLEOTIDE SEQUENCE [LARGE SCALE GENOMIC DNA]</scope>
    <source>
        <strain evidence="33">Wikel</strain>
        <strain evidence="31">Wikel colony</strain>
    </source>
</reference>
<comment type="catalytic activity">
    <reaction evidence="21">
        <text>hexan-3-one + NADPH + O2 + H(+) = propyl propanoate + NADP(+) + H2O</text>
        <dbReference type="Rhea" id="RHEA:54848"/>
        <dbReference type="ChEBI" id="CHEBI:15377"/>
        <dbReference type="ChEBI" id="CHEBI:15378"/>
        <dbReference type="ChEBI" id="CHEBI:15379"/>
        <dbReference type="ChEBI" id="CHEBI:57783"/>
        <dbReference type="ChEBI" id="CHEBI:58349"/>
        <dbReference type="ChEBI" id="CHEBI:89828"/>
        <dbReference type="ChEBI" id="CHEBI:89891"/>
    </reaction>
    <physiologicalReaction direction="left-to-right" evidence="21">
        <dbReference type="Rhea" id="RHEA:54849"/>
    </physiologicalReaction>
</comment>
<accession>B7PDD3</accession>
<evidence type="ECO:0000313" key="33">
    <source>
        <dbReference type="Proteomes" id="UP000001555"/>
    </source>
</evidence>
<evidence type="ECO:0000256" key="23">
    <source>
        <dbReference type="ARBA" id="ARBA00047855"/>
    </source>
</evidence>
<dbReference type="EC" id="1.14.13.8" evidence="4"/>
<proteinExistence type="inferred from homology"/>
<dbReference type="Pfam" id="PF00743">
    <property type="entry name" value="FMO-like"/>
    <property type="match status" value="1"/>
</dbReference>
<dbReference type="FunFam" id="3.50.50.60:FF:000773">
    <property type="entry name" value="Flavin-containing monooxygenase, putative"/>
    <property type="match status" value="1"/>
</dbReference>
<reference evidence="32" key="2">
    <citation type="submission" date="2020-05" db="UniProtKB">
        <authorList>
            <consortium name="EnsemblMetazoa"/>
        </authorList>
    </citation>
    <scope>IDENTIFICATION</scope>
    <source>
        <strain evidence="32">wikel</strain>
    </source>
</reference>
<comment type="catalytic activity">
    <reaction evidence="25">
        <text>hexan-3-one + NADPH + O2 + H(+) = ethyl butanoate + NADP(+) + H2O</text>
        <dbReference type="Rhea" id="RHEA:54844"/>
        <dbReference type="ChEBI" id="CHEBI:15377"/>
        <dbReference type="ChEBI" id="CHEBI:15378"/>
        <dbReference type="ChEBI" id="CHEBI:15379"/>
        <dbReference type="ChEBI" id="CHEBI:57783"/>
        <dbReference type="ChEBI" id="CHEBI:58349"/>
        <dbReference type="ChEBI" id="CHEBI:88764"/>
        <dbReference type="ChEBI" id="CHEBI:89891"/>
    </reaction>
    <physiologicalReaction direction="left-to-right" evidence="25">
        <dbReference type="Rhea" id="RHEA:54845"/>
    </physiologicalReaction>
</comment>
<evidence type="ECO:0000256" key="2">
    <source>
        <dbReference type="ARBA" id="ARBA00009183"/>
    </source>
</evidence>
<keyword evidence="16" id="KW-0472">Membrane</keyword>
<dbReference type="PRINTS" id="PR00370">
    <property type="entry name" value="FMOXYGENASE"/>
</dbReference>
<evidence type="ECO:0000256" key="28">
    <source>
        <dbReference type="ARBA" id="ARBA00048990"/>
    </source>
</evidence>
<dbReference type="InterPro" id="IPR002257">
    <property type="entry name" value="Flavin_mOase_5"/>
</dbReference>
<evidence type="ECO:0000256" key="14">
    <source>
        <dbReference type="ARBA" id="ARBA00023002"/>
    </source>
</evidence>
<dbReference type="PANTHER" id="PTHR23023">
    <property type="entry name" value="DIMETHYLANILINE MONOOXYGENASE"/>
    <property type="match status" value="1"/>
</dbReference>
<organism>
    <name type="scientific">Ixodes scapularis</name>
    <name type="common">Black-legged tick</name>
    <name type="synonym">Deer tick</name>
    <dbReference type="NCBI Taxonomy" id="6945"/>
    <lineage>
        <taxon>Eukaryota</taxon>
        <taxon>Metazoa</taxon>
        <taxon>Ecdysozoa</taxon>
        <taxon>Arthropoda</taxon>
        <taxon>Chelicerata</taxon>
        <taxon>Arachnida</taxon>
        <taxon>Acari</taxon>
        <taxon>Parasitiformes</taxon>
        <taxon>Ixodida</taxon>
        <taxon>Ixodoidea</taxon>
        <taxon>Ixodidae</taxon>
        <taxon>Ixodinae</taxon>
        <taxon>Ixodes</taxon>
    </lineage>
</organism>
<keyword evidence="12" id="KW-0521">NADP</keyword>